<dbReference type="CDD" id="cd08893">
    <property type="entry name" value="SRPBCC_CalC_Aha1-like_GntR-HTH"/>
    <property type="match status" value="1"/>
</dbReference>
<dbReference type="PANTHER" id="PTHR38600">
    <property type="entry name" value="TRANSCRIPTIONAL REGULATORY PROTEIN"/>
    <property type="match status" value="1"/>
</dbReference>
<dbReference type="SUPFAM" id="SSF46785">
    <property type="entry name" value="Winged helix' DNA-binding domain"/>
    <property type="match status" value="1"/>
</dbReference>
<dbReference type="GO" id="GO:0003700">
    <property type="term" value="F:DNA-binding transcription factor activity"/>
    <property type="evidence" value="ECO:0007669"/>
    <property type="project" value="InterPro"/>
</dbReference>
<dbReference type="PANTHER" id="PTHR38600:SF1">
    <property type="entry name" value="TRANSCRIPTIONAL REGULATORY PROTEIN"/>
    <property type="match status" value="1"/>
</dbReference>
<sequence length="270" mass="30869">MDAVFKALADSNRRRLLDSLNARDGQSLRELCGELEMSRQAVSKHLATLEAVNLVTTVRRGRQKLHYLNPIPINDIAERWIGRYHGRRVGMLAELKDTLEEAMTKPEFVYTTYIATTPQRLWRALTEPAFIRQWFEETGPESDWQVGSPVKWSSAPGQPPLDLDQVVLESDPPRRLSYTWHTYQPEHQEMFGWSDEHLAELRNEPRSIVTFDIEPTGDTVKLTVTHHGFEAETEMLRAVSQGWPILLSNLKSLLETGRTLQLHETGKAGS</sequence>
<dbReference type="Gene3D" id="1.10.10.10">
    <property type="entry name" value="Winged helix-like DNA-binding domain superfamily/Winged helix DNA-binding domain"/>
    <property type="match status" value="1"/>
</dbReference>
<dbReference type="InterPro" id="IPR001845">
    <property type="entry name" value="HTH_ArsR_DNA-bd_dom"/>
</dbReference>
<protein>
    <submittedName>
        <fullName evidence="3">ArsR family transcriptional regulator</fullName>
    </submittedName>
</protein>
<dbReference type="EMBL" id="RJMB01000004">
    <property type="protein sequence ID" value="RNL86230.1"/>
    <property type="molecule type" value="Genomic_DNA"/>
</dbReference>
<dbReference type="Pfam" id="PF08327">
    <property type="entry name" value="AHSA1"/>
    <property type="match status" value="1"/>
</dbReference>
<feature type="domain" description="HTH arsR-type" evidence="2">
    <location>
        <begin position="1"/>
        <end position="88"/>
    </location>
</feature>
<reference evidence="3 4" key="1">
    <citation type="submission" date="2018-11" db="EMBL/GenBank/DDBJ databases">
        <title>The genome draft of YIM 96095.</title>
        <authorList>
            <person name="Tang S.-K."/>
            <person name="Chunyu W.-X."/>
            <person name="Feng Y.-Z."/>
        </authorList>
    </citation>
    <scope>NUCLEOTIDE SEQUENCE [LARGE SCALE GENOMIC DNA]</scope>
    <source>
        <strain evidence="3 4">YIM 96095</strain>
    </source>
</reference>
<evidence type="ECO:0000313" key="4">
    <source>
        <dbReference type="Proteomes" id="UP000269198"/>
    </source>
</evidence>
<gene>
    <name evidence="3" type="ORF">EFW17_05840</name>
</gene>
<name>A0A3N0EED3_9ACTN</name>
<dbReference type="Gene3D" id="3.30.530.20">
    <property type="match status" value="1"/>
</dbReference>
<dbReference type="InterPro" id="IPR023393">
    <property type="entry name" value="START-like_dom_sf"/>
</dbReference>
<dbReference type="SMART" id="SM00418">
    <property type="entry name" value="HTH_ARSR"/>
    <property type="match status" value="1"/>
</dbReference>
<dbReference type="OrthoDB" id="9815653at2"/>
<dbReference type="PRINTS" id="PR00778">
    <property type="entry name" value="HTHARSR"/>
</dbReference>
<evidence type="ECO:0000259" key="2">
    <source>
        <dbReference type="PROSITE" id="PS50987"/>
    </source>
</evidence>
<dbReference type="SUPFAM" id="SSF55961">
    <property type="entry name" value="Bet v1-like"/>
    <property type="match status" value="1"/>
</dbReference>
<comment type="similarity">
    <text evidence="1">Belongs to the AHA1 family.</text>
</comment>
<dbReference type="Pfam" id="PF12840">
    <property type="entry name" value="HTH_20"/>
    <property type="match status" value="1"/>
</dbReference>
<proteinExistence type="inferred from homology"/>
<dbReference type="AlphaFoldDB" id="A0A3N0EED3"/>
<dbReference type="InterPro" id="IPR013538">
    <property type="entry name" value="ASHA1/2-like_C"/>
</dbReference>
<dbReference type="NCBIfam" id="NF033788">
    <property type="entry name" value="HTH_metalloreg"/>
    <property type="match status" value="1"/>
</dbReference>
<accession>A0A3N0EED3</accession>
<dbReference type="InterPro" id="IPR036388">
    <property type="entry name" value="WH-like_DNA-bd_sf"/>
</dbReference>
<keyword evidence="4" id="KW-1185">Reference proteome</keyword>
<dbReference type="PROSITE" id="PS50987">
    <property type="entry name" value="HTH_ARSR_2"/>
    <property type="match status" value="1"/>
</dbReference>
<dbReference type="CDD" id="cd00090">
    <property type="entry name" value="HTH_ARSR"/>
    <property type="match status" value="1"/>
</dbReference>
<dbReference type="Proteomes" id="UP000269198">
    <property type="component" value="Unassembled WGS sequence"/>
</dbReference>
<evidence type="ECO:0000256" key="1">
    <source>
        <dbReference type="ARBA" id="ARBA00006817"/>
    </source>
</evidence>
<comment type="caution">
    <text evidence="3">The sequence shown here is derived from an EMBL/GenBank/DDBJ whole genome shotgun (WGS) entry which is preliminary data.</text>
</comment>
<dbReference type="InterPro" id="IPR036390">
    <property type="entry name" value="WH_DNA-bd_sf"/>
</dbReference>
<organism evidence="3 4">
    <name type="scientific">Halostreptopolyspora alba</name>
    <dbReference type="NCBI Taxonomy" id="2487137"/>
    <lineage>
        <taxon>Bacteria</taxon>
        <taxon>Bacillati</taxon>
        <taxon>Actinomycetota</taxon>
        <taxon>Actinomycetes</taxon>
        <taxon>Streptosporangiales</taxon>
        <taxon>Nocardiopsidaceae</taxon>
        <taxon>Halostreptopolyspora</taxon>
    </lineage>
</organism>
<dbReference type="InterPro" id="IPR011991">
    <property type="entry name" value="ArsR-like_HTH"/>
</dbReference>
<evidence type="ECO:0000313" key="3">
    <source>
        <dbReference type="EMBL" id="RNL86230.1"/>
    </source>
</evidence>